<keyword evidence="5 7" id="KW-0505">Motor protein</keyword>
<feature type="domain" description="Kinesin motor" evidence="8">
    <location>
        <begin position="1"/>
        <end position="217"/>
    </location>
</feature>
<dbReference type="OrthoDB" id="123929at2759"/>
<evidence type="ECO:0000313" key="9">
    <source>
        <dbReference type="EMBL" id="MPC08414.1"/>
    </source>
</evidence>
<dbReference type="GO" id="GO:0005876">
    <property type="term" value="C:spindle microtubule"/>
    <property type="evidence" value="ECO:0007669"/>
    <property type="project" value="TreeGrafter"/>
</dbReference>
<evidence type="ECO:0000256" key="5">
    <source>
        <dbReference type="ARBA" id="ARBA00023175"/>
    </source>
</evidence>
<dbReference type="InterPro" id="IPR027417">
    <property type="entry name" value="P-loop_NTPase"/>
</dbReference>
<evidence type="ECO:0000256" key="4">
    <source>
        <dbReference type="ARBA" id="ARBA00022840"/>
    </source>
</evidence>
<name>A0A5B7CI91_PORTR</name>
<dbReference type="GO" id="GO:0005524">
    <property type="term" value="F:ATP binding"/>
    <property type="evidence" value="ECO:0007669"/>
    <property type="project" value="UniProtKB-UniRule"/>
</dbReference>
<dbReference type="GO" id="GO:0051231">
    <property type="term" value="P:spindle elongation"/>
    <property type="evidence" value="ECO:0007669"/>
    <property type="project" value="TreeGrafter"/>
</dbReference>
<dbReference type="InterPro" id="IPR001752">
    <property type="entry name" value="Kinesin_motor_dom"/>
</dbReference>
<evidence type="ECO:0000313" key="10">
    <source>
        <dbReference type="Proteomes" id="UP000324222"/>
    </source>
</evidence>
<accession>A0A5B7CI91</accession>
<evidence type="ECO:0000256" key="2">
    <source>
        <dbReference type="ARBA" id="ARBA00022490"/>
    </source>
</evidence>
<organism evidence="9 10">
    <name type="scientific">Portunus trituberculatus</name>
    <name type="common">Swimming crab</name>
    <name type="synonym">Neptunus trituberculatus</name>
    <dbReference type="NCBI Taxonomy" id="210409"/>
    <lineage>
        <taxon>Eukaryota</taxon>
        <taxon>Metazoa</taxon>
        <taxon>Ecdysozoa</taxon>
        <taxon>Arthropoda</taxon>
        <taxon>Crustacea</taxon>
        <taxon>Multicrustacea</taxon>
        <taxon>Malacostraca</taxon>
        <taxon>Eumalacostraca</taxon>
        <taxon>Eucarida</taxon>
        <taxon>Decapoda</taxon>
        <taxon>Pleocyemata</taxon>
        <taxon>Brachyura</taxon>
        <taxon>Eubrachyura</taxon>
        <taxon>Portunoidea</taxon>
        <taxon>Portunidae</taxon>
        <taxon>Portuninae</taxon>
        <taxon>Portunus</taxon>
    </lineage>
</organism>
<dbReference type="GO" id="GO:0008574">
    <property type="term" value="F:plus-end-directed microtubule motor activity"/>
    <property type="evidence" value="ECO:0007669"/>
    <property type="project" value="TreeGrafter"/>
</dbReference>
<evidence type="ECO:0000256" key="1">
    <source>
        <dbReference type="ARBA" id="ARBA00004245"/>
    </source>
</evidence>
<dbReference type="PANTHER" id="PTHR47970:SF12">
    <property type="entry name" value="KINESIN FAMILY MEMBER 11"/>
    <property type="match status" value="1"/>
</dbReference>
<keyword evidence="2" id="KW-0963">Cytoplasm</keyword>
<dbReference type="EMBL" id="VSRR010000028">
    <property type="protein sequence ID" value="MPC08414.1"/>
    <property type="molecule type" value="Genomic_DNA"/>
</dbReference>
<dbReference type="GO" id="GO:0072686">
    <property type="term" value="C:mitotic spindle"/>
    <property type="evidence" value="ECO:0007669"/>
    <property type="project" value="TreeGrafter"/>
</dbReference>
<comment type="caution">
    <text evidence="9">The sequence shown here is derived from an EMBL/GenBank/DDBJ whole genome shotgun (WGS) entry which is preliminary data.</text>
</comment>
<feature type="binding site" evidence="7">
    <location>
        <begin position="70"/>
        <end position="77"/>
    </location>
    <ligand>
        <name>ATP</name>
        <dbReference type="ChEBI" id="CHEBI:30616"/>
    </ligand>
</feature>
<keyword evidence="3 7" id="KW-0547">Nucleotide-binding</keyword>
<dbReference type="GO" id="GO:0007018">
    <property type="term" value="P:microtubule-based movement"/>
    <property type="evidence" value="ECO:0007669"/>
    <property type="project" value="InterPro"/>
</dbReference>
<dbReference type="PROSITE" id="PS50067">
    <property type="entry name" value="KINESIN_MOTOR_2"/>
    <property type="match status" value="1"/>
</dbReference>
<dbReference type="GO" id="GO:0008017">
    <property type="term" value="F:microtubule binding"/>
    <property type="evidence" value="ECO:0007669"/>
    <property type="project" value="InterPro"/>
</dbReference>
<keyword evidence="4 7" id="KW-0067">ATP-binding</keyword>
<dbReference type="Pfam" id="PF00225">
    <property type="entry name" value="Kinesin"/>
    <property type="match status" value="1"/>
</dbReference>
<reference evidence="9 10" key="1">
    <citation type="submission" date="2019-05" db="EMBL/GenBank/DDBJ databases">
        <title>Another draft genome of Portunus trituberculatus and its Hox gene families provides insights of decapod evolution.</title>
        <authorList>
            <person name="Jeong J.-H."/>
            <person name="Song I."/>
            <person name="Kim S."/>
            <person name="Choi T."/>
            <person name="Kim D."/>
            <person name="Ryu S."/>
            <person name="Kim W."/>
        </authorList>
    </citation>
    <scope>NUCLEOTIDE SEQUENCE [LARGE SCALE GENOMIC DNA]</scope>
    <source>
        <tissue evidence="9">Muscle</tissue>
    </source>
</reference>
<dbReference type="SUPFAM" id="SSF52540">
    <property type="entry name" value="P-loop containing nucleoside triphosphate hydrolases"/>
    <property type="match status" value="1"/>
</dbReference>
<evidence type="ECO:0000256" key="3">
    <source>
        <dbReference type="ARBA" id="ARBA00022741"/>
    </source>
</evidence>
<sequence length="217" mass="24583">MPKIRQVQSTIKEFNYISYSVLCEAFPWDRFTFTHVYGPSTTQEDLFRSSSLNLVTDFVSGQNCLLFTYGATNSGKTFTVQGTPEDAGLLPRTVQHIFNLVGENHYPRNDLKPKFCCKVTRLEEQDVIKEEEKRESIFKIPSNLTTTFSQSTLVCTIVFALVSKPFTVFTGIAFKYEAFLTVDAAVALKNHLIYFLTSSSSLFHLAKINNETLLSLE</sequence>
<dbReference type="InterPro" id="IPR047149">
    <property type="entry name" value="KIF11-like"/>
</dbReference>
<proteinExistence type="inferred from homology"/>
<dbReference type="InterPro" id="IPR036961">
    <property type="entry name" value="Kinesin_motor_dom_sf"/>
</dbReference>
<dbReference type="PANTHER" id="PTHR47970">
    <property type="entry name" value="KINESIN-LIKE PROTEIN KIF11"/>
    <property type="match status" value="1"/>
</dbReference>
<keyword evidence="6" id="KW-0206">Cytoskeleton</keyword>
<dbReference type="Proteomes" id="UP000324222">
    <property type="component" value="Unassembled WGS sequence"/>
</dbReference>
<dbReference type="SMART" id="SM00129">
    <property type="entry name" value="KISc"/>
    <property type="match status" value="1"/>
</dbReference>
<dbReference type="AlphaFoldDB" id="A0A5B7CI91"/>
<evidence type="ECO:0000256" key="6">
    <source>
        <dbReference type="ARBA" id="ARBA00023212"/>
    </source>
</evidence>
<keyword evidence="10" id="KW-1185">Reference proteome</keyword>
<comment type="similarity">
    <text evidence="7">Belongs to the TRAFAC class myosin-kinesin ATPase superfamily. Kinesin family.</text>
</comment>
<dbReference type="GO" id="GO:0090307">
    <property type="term" value="P:mitotic spindle assembly"/>
    <property type="evidence" value="ECO:0007669"/>
    <property type="project" value="TreeGrafter"/>
</dbReference>
<evidence type="ECO:0000259" key="8">
    <source>
        <dbReference type="PROSITE" id="PS50067"/>
    </source>
</evidence>
<dbReference type="Gene3D" id="3.40.850.10">
    <property type="entry name" value="Kinesin motor domain"/>
    <property type="match status" value="1"/>
</dbReference>
<gene>
    <name evidence="9" type="primary">KIF20A</name>
    <name evidence="9" type="ORF">E2C01_001001</name>
</gene>
<evidence type="ECO:0000256" key="7">
    <source>
        <dbReference type="PROSITE-ProRule" id="PRU00283"/>
    </source>
</evidence>
<protein>
    <submittedName>
        <fullName evidence="9">Kinesin-like protein KIF20A</fullName>
    </submittedName>
</protein>
<comment type="subcellular location">
    <subcellularLocation>
        <location evidence="1">Cytoplasm</location>
        <location evidence="1">Cytoskeleton</location>
    </subcellularLocation>
</comment>